<evidence type="ECO:0000256" key="3">
    <source>
        <dbReference type="PIRSR" id="PIRSR000103-1"/>
    </source>
</evidence>
<feature type="domain" description="3-hydroxyisobutyrate dehydrogenase-like NAD-binding" evidence="5">
    <location>
        <begin position="171"/>
        <end position="290"/>
    </location>
</feature>
<dbReference type="GO" id="GO:0050661">
    <property type="term" value="F:NADP binding"/>
    <property type="evidence" value="ECO:0007669"/>
    <property type="project" value="InterPro"/>
</dbReference>
<proteinExistence type="predicted"/>
<dbReference type="InterPro" id="IPR013328">
    <property type="entry name" value="6PGD_dom2"/>
</dbReference>
<dbReference type="GO" id="GO:0016491">
    <property type="term" value="F:oxidoreductase activity"/>
    <property type="evidence" value="ECO:0007669"/>
    <property type="project" value="UniProtKB-KW"/>
</dbReference>
<dbReference type="OrthoDB" id="7340804at2"/>
<keyword evidence="2" id="KW-0520">NAD</keyword>
<reference evidence="6 7" key="1">
    <citation type="submission" date="2016-10" db="EMBL/GenBank/DDBJ databases">
        <authorList>
            <person name="de Groot N.N."/>
        </authorList>
    </citation>
    <scope>NUCLEOTIDE SEQUENCE [LARGE SCALE GENOMIC DNA]</scope>
    <source>
        <strain evidence="6 7">DSM 19981</strain>
    </source>
</reference>
<evidence type="ECO:0000259" key="5">
    <source>
        <dbReference type="Pfam" id="PF14833"/>
    </source>
</evidence>
<evidence type="ECO:0000256" key="2">
    <source>
        <dbReference type="ARBA" id="ARBA00023027"/>
    </source>
</evidence>
<evidence type="ECO:0000256" key="1">
    <source>
        <dbReference type="ARBA" id="ARBA00023002"/>
    </source>
</evidence>
<evidence type="ECO:0000313" key="7">
    <source>
        <dbReference type="Proteomes" id="UP000199473"/>
    </source>
</evidence>
<dbReference type="PANTHER" id="PTHR43060">
    <property type="entry name" value="3-HYDROXYISOBUTYRATE DEHYDROGENASE-LIKE 1, MITOCHONDRIAL-RELATED"/>
    <property type="match status" value="1"/>
</dbReference>
<dbReference type="GO" id="GO:0051287">
    <property type="term" value="F:NAD binding"/>
    <property type="evidence" value="ECO:0007669"/>
    <property type="project" value="InterPro"/>
</dbReference>
<evidence type="ECO:0000313" key="6">
    <source>
        <dbReference type="EMBL" id="SFK22220.1"/>
    </source>
</evidence>
<gene>
    <name evidence="6" type="ORF">SAMN02745775_101591</name>
</gene>
<dbReference type="PIRSF" id="PIRSF000103">
    <property type="entry name" value="HIBADH"/>
    <property type="match status" value="1"/>
</dbReference>
<keyword evidence="1" id="KW-0560">Oxidoreductase</keyword>
<dbReference type="STRING" id="1123062.SAMN02745775_101591"/>
<name>A0A1I3XRR5_9PROT</name>
<dbReference type="InterPro" id="IPR036291">
    <property type="entry name" value="NAD(P)-bd_dom_sf"/>
</dbReference>
<dbReference type="InterPro" id="IPR015815">
    <property type="entry name" value="HIBADH-related"/>
</dbReference>
<dbReference type="Pfam" id="PF03446">
    <property type="entry name" value="NAD_binding_2"/>
    <property type="match status" value="1"/>
</dbReference>
<dbReference type="Proteomes" id="UP000199473">
    <property type="component" value="Unassembled WGS sequence"/>
</dbReference>
<organism evidence="6 7">
    <name type="scientific">Falsiroseomonas stagni DSM 19981</name>
    <dbReference type="NCBI Taxonomy" id="1123062"/>
    <lineage>
        <taxon>Bacteria</taxon>
        <taxon>Pseudomonadati</taxon>
        <taxon>Pseudomonadota</taxon>
        <taxon>Alphaproteobacteria</taxon>
        <taxon>Acetobacterales</taxon>
        <taxon>Roseomonadaceae</taxon>
        <taxon>Falsiroseomonas</taxon>
    </lineage>
</organism>
<protein>
    <submittedName>
        <fullName evidence="6">3-hydroxyisobutyrate dehydrogenase</fullName>
    </submittedName>
</protein>
<dbReference type="SUPFAM" id="SSF48179">
    <property type="entry name" value="6-phosphogluconate dehydrogenase C-terminal domain-like"/>
    <property type="match status" value="1"/>
</dbReference>
<dbReference type="InterPro" id="IPR008927">
    <property type="entry name" value="6-PGluconate_DH-like_C_sf"/>
</dbReference>
<keyword evidence="7" id="KW-1185">Reference proteome</keyword>
<dbReference type="Gene3D" id="1.10.1040.10">
    <property type="entry name" value="N-(1-d-carboxylethyl)-l-norvaline Dehydrogenase, domain 2"/>
    <property type="match status" value="1"/>
</dbReference>
<dbReference type="Pfam" id="PF14833">
    <property type="entry name" value="NAD_binding_11"/>
    <property type="match status" value="1"/>
</dbReference>
<evidence type="ECO:0000259" key="4">
    <source>
        <dbReference type="Pfam" id="PF03446"/>
    </source>
</evidence>
<dbReference type="EMBL" id="FOSQ01000001">
    <property type="protein sequence ID" value="SFK22220.1"/>
    <property type="molecule type" value="Genomic_DNA"/>
</dbReference>
<dbReference type="InterPro" id="IPR029154">
    <property type="entry name" value="HIBADH-like_NADP-bd"/>
</dbReference>
<feature type="domain" description="6-phosphogluconate dehydrogenase NADP-binding" evidence="4">
    <location>
        <begin position="8"/>
        <end position="168"/>
    </location>
</feature>
<feature type="active site" evidence="3">
    <location>
        <position position="177"/>
    </location>
</feature>
<dbReference type="PANTHER" id="PTHR43060:SF15">
    <property type="entry name" value="3-HYDROXYISOBUTYRATE DEHYDROGENASE-LIKE 1, MITOCHONDRIAL-RELATED"/>
    <property type="match status" value="1"/>
</dbReference>
<dbReference type="SUPFAM" id="SSF51735">
    <property type="entry name" value="NAD(P)-binding Rossmann-fold domains"/>
    <property type="match status" value="1"/>
</dbReference>
<dbReference type="Gene3D" id="3.40.50.720">
    <property type="entry name" value="NAD(P)-binding Rossmann-like Domain"/>
    <property type="match status" value="1"/>
</dbReference>
<accession>A0A1I3XRR5</accession>
<dbReference type="InterPro" id="IPR006115">
    <property type="entry name" value="6PGDH_NADP-bd"/>
</dbReference>
<dbReference type="RefSeq" id="WP_092955236.1">
    <property type="nucleotide sequence ID" value="NZ_FOSQ01000001.1"/>
</dbReference>
<dbReference type="AlphaFoldDB" id="A0A1I3XRR5"/>
<sequence>MNDTPLPRIGFMGIGIMGGSMAGHLQAAGHRLTIANRSRGPRVDALLAAGATWADTPAALAGESDIVITVLGFPQDVEQVWLGTDGLLAGAKPGTLLIDMTTSSPRLASRLAEAAAAKRCAALDAPVSGGDIGARNAALSIMVGGDADAFGRAQPVFARMGKAIRHMGGAGAGQHTKMANQIAIASAVMGVAEALSYARRAGLDGEAVLAALAPGAAGSMQLTALGPKMLAGDFAPGFMVKHFLKDLGIAVAEAEAMGLALPGLAQSRALFDRIAAELGGDVGTQAIIAAYR</sequence>